<evidence type="ECO:0000256" key="1">
    <source>
        <dbReference type="SAM" id="Phobius"/>
    </source>
</evidence>
<keyword evidence="1" id="KW-1133">Transmembrane helix</keyword>
<keyword evidence="1" id="KW-0812">Transmembrane</keyword>
<gene>
    <name evidence="2" type="ORF">KDK_15350</name>
</gene>
<proteinExistence type="predicted"/>
<keyword evidence="3" id="KW-1185">Reference proteome</keyword>
<feature type="transmembrane region" description="Helical" evidence="1">
    <location>
        <begin position="12"/>
        <end position="32"/>
    </location>
</feature>
<dbReference type="EMBL" id="BIFS01000001">
    <property type="protein sequence ID" value="GCE17735.1"/>
    <property type="molecule type" value="Genomic_DNA"/>
</dbReference>
<name>A0A402AF74_9CHLR</name>
<sequence>MKVSTNKGSLLIISGTVVGAVAGTTSLLVRYVRQEIQRRGYPSWQECHCDFKTQKTIFQVWHSRHEQRGETIIAQEWGTYLVHPPTWIRYLLHHSTQTLAVLNPLGRYIERVTLTLSNHINLHRFCMPVTPMKIYLNQHSRKIHM</sequence>
<evidence type="ECO:0000313" key="2">
    <source>
        <dbReference type="EMBL" id="GCE17735.1"/>
    </source>
</evidence>
<reference evidence="3" key="1">
    <citation type="submission" date="2018-12" db="EMBL/GenBank/DDBJ databases">
        <title>Tengunoibacter tsumagoiensis gen. nov., sp. nov., Dictyobacter kobayashii sp. nov., D. alpinus sp. nov., and D. joshuensis sp. nov. and description of Dictyobacteraceae fam. nov. within the order Ktedonobacterales isolated from Tengu-no-mugimeshi.</title>
        <authorList>
            <person name="Wang C.M."/>
            <person name="Zheng Y."/>
            <person name="Sakai Y."/>
            <person name="Toyoda A."/>
            <person name="Minakuchi Y."/>
            <person name="Abe K."/>
            <person name="Yokota A."/>
            <person name="Yabe S."/>
        </authorList>
    </citation>
    <scope>NUCLEOTIDE SEQUENCE [LARGE SCALE GENOMIC DNA]</scope>
    <source>
        <strain evidence="3">Uno11</strain>
    </source>
</reference>
<dbReference type="AlphaFoldDB" id="A0A402AF74"/>
<accession>A0A402AF74</accession>
<comment type="caution">
    <text evidence="2">The sequence shown here is derived from an EMBL/GenBank/DDBJ whole genome shotgun (WGS) entry which is preliminary data.</text>
</comment>
<protein>
    <submittedName>
        <fullName evidence="2">Uncharacterized protein</fullName>
    </submittedName>
</protein>
<keyword evidence="1" id="KW-0472">Membrane</keyword>
<evidence type="ECO:0000313" key="3">
    <source>
        <dbReference type="Proteomes" id="UP000287188"/>
    </source>
</evidence>
<organism evidence="2 3">
    <name type="scientific">Dictyobacter kobayashii</name>
    <dbReference type="NCBI Taxonomy" id="2014872"/>
    <lineage>
        <taxon>Bacteria</taxon>
        <taxon>Bacillati</taxon>
        <taxon>Chloroflexota</taxon>
        <taxon>Ktedonobacteria</taxon>
        <taxon>Ktedonobacterales</taxon>
        <taxon>Dictyobacteraceae</taxon>
        <taxon>Dictyobacter</taxon>
    </lineage>
</organism>
<dbReference type="Proteomes" id="UP000287188">
    <property type="component" value="Unassembled WGS sequence"/>
</dbReference>